<keyword evidence="4" id="KW-1003">Cell membrane</keyword>
<reference evidence="12 13" key="1">
    <citation type="submission" date="2023-07" db="EMBL/GenBank/DDBJ databases">
        <title>Genomic Encyclopedia of Type Strains, Phase IV (KMG-IV): sequencing the most valuable type-strain genomes for metagenomic binning, comparative biology and taxonomic classification.</title>
        <authorList>
            <person name="Goeker M."/>
        </authorList>
    </citation>
    <scope>NUCLEOTIDE SEQUENCE [LARGE SCALE GENOMIC DNA]</scope>
    <source>
        <strain evidence="12 13">DSM 19619</strain>
    </source>
</reference>
<evidence type="ECO:0000256" key="2">
    <source>
        <dbReference type="ARBA" id="ARBA00009765"/>
    </source>
</evidence>
<dbReference type="Gene3D" id="1.20.58.340">
    <property type="entry name" value="Magnesium transport protein CorA, transmembrane region"/>
    <property type="match status" value="2"/>
</dbReference>
<evidence type="ECO:0000256" key="1">
    <source>
        <dbReference type="ARBA" id="ARBA00004651"/>
    </source>
</evidence>
<keyword evidence="8 11" id="KW-1133">Transmembrane helix</keyword>
<keyword evidence="3" id="KW-0813">Transport</keyword>
<keyword evidence="7" id="KW-0862">Zinc</keyword>
<evidence type="ECO:0000256" key="6">
    <source>
        <dbReference type="ARBA" id="ARBA00022692"/>
    </source>
</evidence>
<accession>A0ABU0JI99</accession>
<name>A0ABU0JI99_9HYPH</name>
<keyword evidence="9" id="KW-0406">Ion transport</keyword>
<dbReference type="RefSeq" id="WP_307280608.1">
    <property type="nucleotide sequence ID" value="NZ_JAUSVX010000014.1"/>
</dbReference>
<organism evidence="12 13">
    <name type="scientific">Labrys wisconsinensis</name>
    <dbReference type="NCBI Taxonomy" id="425677"/>
    <lineage>
        <taxon>Bacteria</taxon>
        <taxon>Pseudomonadati</taxon>
        <taxon>Pseudomonadota</taxon>
        <taxon>Alphaproteobacteria</taxon>
        <taxon>Hyphomicrobiales</taxon>
        <taxon>Xanthobacteraceae</taxon>
        <taxon>Labrys</taxon>
    </lineage>
</organism>
<comment type="caution">
    <text evidence="12">The sequence shown here is derived from an EMBL/GenBank/DDBJ whole genome shotgun (WGS) entry which is preliminary data.</text>
</comment>
<comment type="subcellular location">
    <subcellularLocation>
        <location evidence="1">Cell membrane</location>
        <topology evidence="1">Multi-pass membrane protein</topology>
    </subcellularLocation>
</comment>
<dbReference type="Gene3D" id="3.30.460.20">
    <property type="entry name" value="CorA soluble domain-like"/>
    <property type="match status" value="1"/>
</dbReference>
<dbReference type="Proteomes" id="UP001242480">
    <property type="component" value="Unassembled WGS sequence"/>
</dbReference>
<dbReference type="InterPro" id="IPR045861">
    <property type="entry name" value="CorA_cytoplasmic_dom"/>
</dbReference>
<evidence type="ECO:0000256" key="10">
    <source>
        <dbReference type="ARBA" id="ARBA00023136"/>
    </source>
</evidence>
<dbReference type="SUPFAM" id="SSF143865">
    <property type="entry name" value="CorA soluble domain-like"/>
    <property type="match status" value="1"/>
</dbReference>
<dbReference type="PANTHER" id="PTHR46494">
    <property type="entry name" value="CORA FAMILY METAL ION TRANSPORTER (EUROFUNG)"/>
    <property type="match status" value="1"/>
</dbReference>
<evidence type="ECO:0000256" key="9">
    <source>
        <dbReference type="ARBA" id="ARBA00023065"/>
    </source>
</evidence>
<keyword evidence="6 11" id="KW-0812">Transmembrane</keyword>
<evidence type="ECO:0000256" key="5">
    <source>
        <dbReference type="ARBA" id="ARBA00022519"/>
    </source>
</evidence>
<dbReference type="InterPro" id="IPR045863">
    <property type="entry name" value="CorA_TM1_TM2"/>
</dbReference>
<dbReference type="PANTHER" id="PTHR46494:SF3">
    <property type="entry name" value="ZINC TRANSPORT PROTEIN ZNTB"/>
    <property type="match status" value="1"/>
</dbReference>
<evidence type="ECO:0000256" key="11">
    <source>
        <dbReference type="SAM" id="Phobius"/>
    </source>
</evidence>
<evidence type="ECO:0000256" key="3">
    <source>
        <dbReference type="ARBA" id="ARBA00022448"/>
    </source>
</evidence>
<proteinExistence type="inferred from homology"/>
<keyword evidence="13" id="KW-1185">Reference proteome</keyword>
<evidence type="ECO:0000313" key="13">
    <source>
        <dbReference type="Proteomes" id="UP001242480"/>
    </source>
</evidence>
<dbReference type="EMBL" id="JAUSVX010000014">
    <property type="protein sequence ID" value="MDQ0472979.1"/>
    <property type="molecule type" value="Genomic_DNA"/>
</dbReference>
<evidence type="ECO:0000256" key="7">
    <source>
        <dbReference type="ARBA" id="ARBA00022833"/>
    </source>
</evidence>
<keyword evidence="5" id="KW-0997">Cell inner membrane</keyword>
<evidence type="ECO:0000256" key="4">
    <source>
        <dbReference type="ARBA" id="ARBA00022475"/>
    </source>
</evidence>
<feature type="transmembrane region" description="Helical" evidence="11">
    <location>
        <begin position="281"/>
        <end position="303"/>
    </location>
</feature>
<gene>
    <name evidence="12" type="ORF">QO011_006012</name>
</gene>
<evidence type="ECO:0000313" key="12">
    <source>
        <dbReference type="EMBL" id="MDQ0472979.1"/>
    </source>
</evidence>
<dbReference type="CDD" id="cd12834">
    <property type="entry name" value="ZntB_u1"/>
    <property type="match status" value="1"/>
</dbReference>
<keyword evidence="10 11" id="KW-0472">Membrane</keyword>
<protein>
    <submittedName>
        <fullName evidence="12">Zinc transporter</fullName>
    </submittedName>
</protein>
<dbReference type="InterPro" id="IPR002523">
    <property type="entry name" value="MgTranspt_CorA/ZnTranspt_ZntB"/>
</dbReference>
<sequence>MSLFPPQHARLPGDRFAPVAIPGLVWAYRFREGYAAETLDMAEIPAALAAEDGWLWLHFSLTDKLARTYIAGLTQLPEPARTLLVAGEEQLGLDTAEEAIFGVFADFAHDMDGPTQDVGRLRFALTERLVVSGRRHPLRSVEDIRRAVDKGLAVRDASGLIEAIIDRFCDAVARLAAEMTDELDRIEDHVVADLVASERARLAPVRRTSVRLHRQLASLANVFRDWEEREEQATSALRIDAGRLASRLESLDQDILGVQDRAKLLQDEVAARLADETNRSLRALSVMTALLLPGSLISGIFGMNVHGLPFTESPGGFWIVFAMGGGATALFYWILRRIGAGLRF</sequence>
<dbReference type="Pfam" id="PF01544">
    <property type="entry name" value="CorA"/>
    <property type="match status" value="1"/>
</dbReference>
<dbReference type="SUPFAM" id="SSF144083">
    <property type="entry name" value="Magnesium transport protein CorA, transmembrane region"/>
    <property type="match status" value="1"/>
</dbReference>
<evidence type="ECO:0000256" key="8">
    <source>
        <dbReference type="ARBA" id="ARBA00022989"/>
    </source>
</evidence>
<comment type="similarity">
    <text evidence="2">Belongs to the CorA metal ion transporter (MIT) (TC 1.A.35) family.</text>
</comment>
<feature type="transmembrane region" description="Helical" evidence="11">
    <location>
        <begin position="315"/>
        <end position="335"/>
    </location>
</feature>